<protein>
    <recommendedName>
        <fullName evidence="4">ADF-H domain-containing protein</fullName>
    </recommendedName>
</protein>
<dbReference type="InterPro" id="IPR029006">
    <property type="entry name" value="ADF-H/Gelsolin-like_dom_sf"/>
</dbReference>
<feature type="compositionally biased region" description="Basic and acidic residues" evidence="1">
    <location>
        <begin position="323"/>
        <end position="334"/>
    </location>
</feature>
<accession>A0A9P4JLB3</accession>
<feature type="compositionally biased region" description="Basic and acidic residues" evidence="1">
    <location>
        <begin position="637"/>
        <end position="646"/>
    </location>
</feature>
<feature type="region of interest" description="Disordered" evidence="1">
    <location>
        <begin position="279"/>
        <end position="696"/>
    </location>
</feature>
<feature type="compositionally biased region" description="Basic and acidic residues" evidence="1">
    <location>
        <begin position="1013"/>
        <end position="1031"/>
    </location>
</feature>
<feature type="compositionally biased region" description="Basic and acidic residues" evidence="1">
    <location>
        <begin position="279"/>
        <end position="296"/>
    </location>
</feature>
<feature type="compositionally biased region" description="Polar residues" evidence="1">
    <location>
        <begin position="1000"/>
        <end position="1012"/>
    </location>
</feature>
<feature type="compositionally biased region" description="Polar residues" evidence="1">
    <location>
        <begin position="934"/>
        <end position="948"/>
    </location>
</feature>
<evidence type="ECO:0008006" key="4">
    <source>
        <dbReference type="Google" id="ProtNLM"/>
    </source>
</evidence>
<feature type="region of interest" description="Disordered" evidence="1">
    <location>
        <begin position="756"/>
        <end position="794"/>
    </location>
</feature>
<feature type="compositionally biased region" description="Basic and acidic residues" evidence="1">
    <location>
        <begin position="535"/>
        <end position="553"/>
    </location>
</feature>
<feature type="region of interest" description="Disordered" evidence="1">
    <location>
        <begin position="868"/>
        <end position="1034"/>
    </location>
</feature>
<dbReference type="EMBL" id="ML994026">
    <property type="protein sequence ID" value="KAF2200354.1"/>
    <property type="molecule type" value="Genomic_DNA"/>
</dbReference>
<organism evidence="2 3">
    <name type="scientific">Delitschia confertaspora ATCC 74209</name>
    <dbReference type="NCBI Taxonomy" id="1513339"/>
    <lineage>
        <taxon>Eukaryota</taxon>
        <taxon>Fungi</taxon>
        <taxon>Dikarya</taxon>
        <taxon>Ascomycota</taxon>
        <taxon>Pezizomycotina</taxon>
        <taxon>Dothideomycetes</taxon>
        <taxon>Pleosporomycetidae</taxon>
        <taxon>Pleosporales</taxon>
        <taxon>Delitschiaceae</taxon>
        <taxon>Delitschia</taxon>
    </lineage>
</organism>
<feature type="compositionally biased region" description="Polar residues" evidence="1">
    <location>
        <begin position="494"/>
        <end position="533"/>
    </location>
</feature>
<dbReference type="CDD" id="cd11282">
    <property type="entry name" value="ADF_coactosin_like"/>
    <property type="match status" value="1"/>
</dbReference>
<feature type="compositionally biased region" description="Polar residues" evidence="1">
    <location>
        <begin position="600"/>
        <end position="615"/>
    </location>
</feature>
<feature type="compositionally biased region" description="Polar residues" evidence="1">
    <location>
        <begin position="973"/>
        <end position="988"/>
    </location>
</feature>
<dbReference type="Proteomes" id="UP000799536">
    <property type="component" value="Unassembled WGS sequence"/>
</dbReference>
<keyword evidence="3" id="KW-1185">Reference proteome</keyword>
<feature type="region of interest" description="Disordered" evidence="1">
    <location>
        <begin position="1046"/>
        <end position="1075"/>
    </location>
</feature>
<reference evidence="2" key="1">
    <citation type="journal article" date="2020" name="Stud. Mycol.">
        <title>101 Dothideomycetes genomes: a test case for predicting lifestyles and emergence of pathogens.</title>
        <authorList>
            <person name="Haridas S."/>
            <person name="Albert R."/>
            <person name="Binder M."/>
            <person name="Bloem J."/>
            <person name="Labutti K."/>
            <person name="Salamov A."/>
            <person name="Andreopoulos B."/>
            <person name="Baker S."/>
            <person name="Barry K."/>
            <person name="Bills G."/>
            <person name="Bluhm B."/>
            <person name="Cannon C."/>
            <person name="Castanera R."/>
            <person name="Culley D."/>
            <person name="Daum C."/>
            <person name="Ezra D."/>
            <person name="Gonzalez J."/>
            <person name="Henrissat B."/>
            <person name="Kuo A."/>
            <person name="Liang C."/>
            <person name="Lipzen A."/>
            <person name="Lutzoni F."/>
            <person name="Magnuson J."/>
            <person name="Mondo S."/>
            <person name="Nolan M."/>
            <person name="Ohm R."/>
            <person name="Pangilinan J."/>
            <person name="Park H.-J."/>
            <person name="Ramirez L."/>
            <person name="Alfaro M."/>
            <person name="Sun H."/>
            <person name="Tritt A."/>
            <person name="Yoshinaga Y."/>
            <person name="Zwiers L.-H."/>
            <person name="Turgeon B."/>
            <person name="Goodwin S."/>
            <person name="Spatafora J."/>
            <person name="Crous P."/>
            <person name="Grigoriev I."/>
        </authorList>
    </citation>
    <scope>NUCLEOTIDE SEQUENCE</scope>
    <source>
        <strain evidence="2">ATCC 74209</strain>
    </source>
</reference>
<name>A0A9P4JLB3_9PLEO</name>
<gene>
    <name evidence="2" type="ORF">GQ43DRAFT_432570</name>
</gene>
<feature type="compositionally biased region" description="Polar residues" evidence="1">
    <location>
        <begin position="430"/>
        <end position="446"/>
    </location>
</feature>
<dbReference type="SUPFAM" id="SSF55753">
    <property type="entry name" value="Actin depolymerizing proteins"/>
    <property type="match status" value="1"/>
</dbReference>
<feature type="compositionally biased region" description="Polar residues" evidence="1">
    <location>
        <begin position="821"/>
        <end position="839"/>
    </location>
</feature>
<sequence>MSLNGLDDPQVAEAYQTALAEAGGWFLLKYVSRDTLEILMRGAGGLAEARGAVVQYEEKSPLYGFLLYRRRKVLIKYIPEETSRLLQVRVAVHFQAITEKFSPHDTIFSITTPDELNDSALISACSLHTAAPSTCSSGGSIRRKKLDEITEDAEEGPSGADDAASLARPTTAASSVLTIGKLSKVDSRSEAASPVTPTVSELQKPIYLLDEVQDMRPASSGRGIDANGGNVGETFSSEYRESLKQYDPLFEHGPDPRLSSQTARPDMAAYYAEIIERYKPKEKLGPRPRPSLENKRPHTSGSGSGKPSARVSTLPTGLRIGNRKTEPKRPKSRDSSIVPSIAFPAPPPVPAVPEIPLSPGFPPASPISVKSMPATNFSNAHKTPGITPEKQRLMKAIELRKKQQKAQKEREERKAKEEATAAESAKTSTGEEGNGQTSAEAENSETTPKEGSPPVAVTKGLGISEATRGAEEGQGTEEVDLSTPELLQEDFSTDIMSSPAETDDQQSAASANSPTSAQTQTPSNAPSTRPSSISDEDHRVFDREEEKAVKAEELDVTFIPQANGIMDSEPSQDHRESAESSPTVVPENDFPTVSAEKHGQSTAHGASDGVSTETDNAVAAHKSRRESMVLPGSTDQVEAREGRTETRNSVIYLPARNPSREPSVHSEASSLRSKSESVAPLGLPRGSFTESREKRRTLEPIKIQLSAENSDAEYLSDDSFMEELKSAKVEEAKPVSVSKSPISPFFPRKNSVAEVNIPERSASGQYRHPGFLTPDQRGGRSPSPSWLQPSSAENVTVAKKINVSSGISQRIKALAEKSNRDSTASVSPTATPETSSSIVAQRKSSFFAAPPDIAPTDQSVKRLNRVSTFNLPTSTSSDYRPISQPINNRQTLNSARREPEKSDSVQVTARIVRDERTQNPRLATPDETTPLELHQSQIVINHQKSTVPNLKWSPVKSNPTSPRPPPSPLSKDASGSNALRSSSETSWRSFGRRMSESKSRASSVSGGQSIRSFESDEDKREGKKEKKDSRASKLFKRMSSISSITSISRKNSAASPPLVEEEDHPSMLPSLREPPSAVQVGDLNVQFPDTLLWKRRFVEIDSSGNLVLSLSKANDRTKGITKRYHLSVILDFLDGRTLQCACETPVLQGQVLRLLSQAYEEWLAYGQL</sequence>
<feature type="region of interest" description="Disordered" evidence="1">
    <location>
        <begin position="806"/>
        <end position="839"/>
    </location>
</feature>
<evidence type="ECO:0000256" key="1">
    <source>
        <dbReference type="SAM" id="MobiDB-lite"/>
    </source>
</evidence>
<dbReference type="Gene3D" id="3.40.20.10">
    <property type="entry name" value="Severin"/>
    <property type="match status" value="1"/>
</dbReference>
<feature type="compositionally biased region" description="Pro residues" evidence="1">
    <location>
        <begin position="344"/>
        <end position="353"/>
    </location>
</feature>
<feature type="compositionally biased region" description="Basic and acidic residues" evidence="1">
    <location>
        <begin position="389"/>
        <end position="419"/>
    </location>
</feature>
<comment type="caution">
    <text evidence="2">The sequence shown here is derived from an EMBL/GenBank/DDBJ whole genome shotgun (WGS) entry which is preliminary data.</text>
</comment>
<dbReference type="AlphaFoldDB" id="A0A9P4JLB3"/>
<evidence type="ECO:0000313" key="2">
    <source>
        <dbReference type="EMBL" id="KAF2200354.1"/>
    </source>
</evidence>
<feature type="compositionally biased region" description="Polar residues" evidence="1">
    <location>
        <begin position="782"/>
        <end position="794"/>
    </location>
</feature>
<proteinExistence type="predicted"/>
<dbReference type="OrthoDB" id="74412at2759"/>
<evidence type="ECO:0000313" key="3">
    <source>
        <dbReference type="Proteomes" id="UP000799536"/>
    </source>
</evidence>
<feature type="compositionally biased region" description="Polar residues" evidence="1">
    <location>
        <begin position="868"/>
        <end position="894"/>
    </location>
</feature>